<sequence>MLAILKSIILVVALTHGVAATTVAEASCISTADTLNPVACARALQSVKAGEYNTQSGTSVGYGCGFCQVLITPVGNTPILSTPEEIQSAYAGIINSCRISPGSTRPGSITIPQLVLPNSPRGPAPVLSISHQEVSGICPP</sequence>
<keyword evidence="1" id="KW-0732">Signal</keyword>
<dbReference type="InParanoid" id="F4SAT2"/>
<keyword evidence="3" id="KW-1185">Reference proteome</keyword>
<dbReference type="RefSeq" id="XP_007418516.1">
    <property type="nucleotide sequence ID" value="XM_007418454.1"/>
</dbReference>
<dbReference type="GeneID" id="18926840"/>
<organism evidence="3">
    <name type="scientific">Melampsora larici-populina (strain 98AG31 / pathotype 3-4-7)</name>
    <name type="common">Poplar leaf rust fungus</name>
    <dbReference type="NCBI Taxonomy" id="747676"/>
    <lineage>
        <taxon>Eukaryota</taxon>
        <taxon>Fungi</taxon>
        <taxon>Dikarya</taxon>
        <taxon>Basidiomycota</taxon>
        <taxon>Pucciniomycotina</taxon>
        <taxon>Pucciniomycetes</taxon>
        <taxon>Pucciniales</taxon>
        <taxon>Melampsoraceae</taxon>
        <taxon>Melampsora</taxon>
    </lineage>
</organism>
<dbReference type="KEGG" id="mlr:MELLADRAFT_124555"/>
<protein>
    <submittedName>
        <fullName evidence="2">Secreted protein</fullName>
    </submittedName>
</protein>
<reference evidence="3" key="1">
    <citation type="journal article" date="2011" name="Proc. Natl. Acad. Sci. U.S.A.">
        <title>Obligate biotrophy features unraveled by the genomic analysis of rust fungi.</title>
        <authorList>
            <person name="Duplessis S."/>
            <person name="Cuomo C.A."/>
            <person name="Lin Y.-C."/>
            <person name="Aerts A."/>
            <person name="Tisserant E."/>
            <person name="Veneault-Fourrey C."/>
            <person name="Joly D.L."/>
            <person name="Hacquard S."/>
            <person name="Amselem J."/>
            <person name="Cantarel B.L."/>
            <person name="Chiu R."/>
            <person name="Coutinho P.M."/>
            <person name="Feau N."/>
            <person name="Field M."/>
            <person name="Frey P."/>
            <person name="Gelhaye E."/>
            <person name="Goldberg J."/>
            <person name="Grabherr M.G."/>
            <person name="Kodira C.D."/>
            <person name="Kohler A."/>
            <person name="Kuees U."/>
            <person name="Lindquist E.A."/>
            <person name="Lucas S.M."/>
            <person name="Mago R."/>
            <person name="Mauceli E."/>
            <person name="Morin E."/>
            <person name="Murat C."/>
            <person name="Pangilinan J.L."/>
            <person name="Park R."/>
            <person name="Pearson M."/>
            <person name="Quesneville H."/>
            <person name="Rouhier N."/>
            <person name="Sakthikumar S."/>
            <person name="Salamov A.A."/>
            <person name="Schmutz J."/>
            <person name="Selles B."/>
            <person name="Shapiro H."/>
            <person name="Tanguay P."/>
            <person name="Tuskan G.A."/>
            <person name="Henrissat B."/>
            <person name="Van de Peer Y."/>
            <person name="Rouze P."/>
            <person name="Ellis J.G."/>
            <person name="Dodds P.N."/>
            <person name="Schein J.E."/>
            <person name="Zhong S."/>
            <person name="Hamelin R.C."/>
            <person name="Grigoriev I.V."/>
            <person name="Szabo L.J."/>
            <person name="Martin F."/>
        </authorList>
    </citation>
    <scope>NUCLEOTIDE SEQUENCE [LARGE SCALE GENOMIC DNA]</scope>
    <source>
        <strain evidence="3">98AG31 / pathotype 3-4-7</strain>
    </source>
</reference>
<evidence type="ECO:0000313" key="3">
    <source>
        <dbReference type="Proteomes" id="UP000001072"/>
    </source>
</evidence>
<dbReference type="Proteomes" id="UP000001072">
    <property type="component" value="Unassembled WGS sequence"/>
</dbReference>
<accession>F4SAT2</accession>
<dbReference type="AlphaFoldDB" id="F4SAT2"/>
<dbReference type="VEuPathDB" id="FungiDB:MELLADRAFT_124555"/>
<feature type="chain" id="PRO_5003315996" evidence="1">
    <location>
        <begin position="21"/>
        <end position="140"/>
    </location>
</feature>
<proteinExistence type="predicted"/>
<feature type="signal peptide" evidence="1">
    <location>
        <begin position="1"/>
        <end position="20"/>
    </location>
</feature>
<evidence type="ECO:0000256" key="1">
    <source>
        <dbReference type="SAM" id="SignalP"/>
    </source>
</evidence>
<dbReference type="EMBL" id="GL883181">
    <property type="protein sequence ID" value="EGF98250.1"/>
    <property type="molecule type" value="Genomic_DNA"/>
</dbReference>
<name>F4SAT2_MELLP</name>
<evidence type="ECO:0000313" key="2">
    <source>
        <dbReference type="EMBL" id="EGF98250.1"/>
    </source>
</evidence>
<gene>
    <name evidence="2" type="ORF">MELLADRAFT_124555</name>
</gene>
<dbReference type="HOGENOM" id="CLU_1835601_0_0_1"/>